<feature type="region of interest" description="Disordered" evidence="1">
    <location>
        <begin position="668"/>
        <end position="700"/>
    </location>
</feature>
<evidence type="ECO:0000259" key="2">
    <source>
        <dbReference type="PROSITE" id="PS50011"/>
    </source>
</evidence>
<dbReference type="InterPro" id="IPR011009">
    <property type="entry name" value="Kinase-like_dom_sf"/>
</dbReference>
<feature type="compositionally biased region" description="Polar residues" evidence="1">
    <location>
        <begin position="186"/>
        <end position="196"/>
    </location>
</feature>
<feature type="region of interest" description="Disordered" evidence="1">
    <location>
        <begin position="567"/>
        <end position="656"/>
    </location>
</feature>
<dbReference type="GO" id="GO:0005524">
    <property type="term" value="F:ATP binding"/>
    <property type="evidence" value="ECO:0007669"/>
    <property type="project" value="InterPro"/>
</dbReference>
<dbReference type="AlphaFoldDB" id="A0AAE0DL23"/>
<dbReference type="EMBL" id="JASNWA010000007">
    <property type="protein sequence ID" value="KAK3173636.1"/>
    <property type="molecule type" value="Genomic_DNA"/>
</dbReference>
<dbReference type="SMART" id="SM00220">
    <property type="entry name" value="S_TKc"/>
    <property type="match status" value="1"/>
</dbReference>
<feature type="compositionally biased region" description="Polar residues" evidence="1">
    <location>
        <begin position="603"/>
        <end position="624"/>
    </location>
</feature>
<dbReference type="Gene3D" id="1.10.510.10">
    <property type="entry name" value="Transferase(Phosphotransferase) domain 1"/>
    <property type="match status" value="1"/>
</dbReference>
<dbReference type="Pfam" id="PF00069">
    <property type="entry name" value="Pkinase"/>
    <property type="match status" value="1"/>
</dbReference>
<evidence type="ECO:0000256" key="1">
    <source>
        <dbReference type="SAM" id="MobiDB-lite"/>
    </source>
</evidence>
<dbReference type="InterPro" id="IPR000719">
    <property type="entry name" value="Prot_kinase_dom"/>
</dbReference>
<feature type="compositionally biased region" description="Polar residues" evidence="1">
    <location>
        <begin position="636"/>
        <end position="656"/>
    </location>
</feature>
<dbReference type="SUPFAM" id="SSF56112">
    <property type="entry name" value="Protein kinase-like (PK-like)"/>
    <property type="match status" value="1"/>
</dbReference>
<feature type="region of interest" description="Disordered" evidence="1">
    <location>
        <begin position="482"/>
        <end position="539"/>
    </location>
</feature>
<sequence>MVGLQPDNNPDLQDFLHWINDARCMGSGDAGDDAGLQLNRPFIPYREVQAYFKEPQRVRKLLEALYPDIEHNVDPNAILKYYSNVFSILLLIGKGHYINHFVQYDSLCDNHLPFGNKPTSFPIASTDPHFFTSFCNQQWEFCPPVFQYHMDKRFEPNEALPIIKKQKLAGGGSATTYKITLHPDYNQLSPNANSEPTKQDPNDQHANTFVLKTYGTKDAEKYYTNEVGAFRKIRHAGRDPSIIRFYGSFIQDGTYNVILEYADMGTLENYFERTTPPSRGEDVIDWHQDVKPANILVKSNKRDSSYDSHFKLADLGLSHFRKKMSSSDAEATDRDTQGTQTYGAPECYRFGPTERSPFSVKQNVDIWSLGCVFSEAAIWVVRGWDGLLEYRRRRKMETAQTRNFKESDCFHDGEKALSIVHDMHRNLAEDRRASDHITTEPALYSMIKDMLEKPDGRPDAKYLLFKSGQIIAAAEEKLQESTIERPPAHTGGSSQTKAAGRPQTPPELPPEFSLPQQTTPPPRHNTISSMPGNYPDSIKYPETEVRHANSNDSTPARRSSRRAYYLSHRPTQSDDSDIVGHDNYDLLNSPEDDNQFSDPHPNQFFSGHGHTSSRTYQQETSNPIQGPGSHRIGTFPNANFRNNARSPPAASNGNTGALEQTSFARRPISQQDPHNAPAPIPAPPITPPAKLPHRESTPQLSVAAALQWKANKKQGGSGYLPSQRQLESLNQRDHVFLIDDAGSMLRHWKEVKELLGLLAYMVKDSDPDGIELYFTISSDKYKAKTSTKLSDKLEKKSPGGTSNIRWQMSKILREYQSKLRQERTSNSIWNKVRTPRPVRPQNLYIFTDGVWQPGCDPTDIVKELVDCLRQHQFHKEQFGIQFIRFGNDAEGIERLEHLDSGLDLPL</sequence>
<dbReference type="GO" id="GO:0004674">
    <property type="term" value="F:protein serine/threonine kinase activity"/>
    <property type="evidence" value="ECO:0007669"/>
    <property type="project" value="TreeGrafter"/>
</dbReference>
<gene>
    <name evidence="3" type="ORF">OEA41_006968</name>
</gene>
<accession>A0AAE0DL23</accession>
<dbReference type="PROSITE" id="PS50011">
    <property type="entry name" value="PROTEIN_KINASE_DOM"/>
    <property type="match status" value="1"/>
</dbReference>
<organism evidence="3 4">
    <name type="scientific">Lepraria neglecta</name>
    <dbReference type="NCBI Taxonomy" id="209136"/>
    <lineage>
        <taxon>Eukaryota</taxon>
        <taxon>Fungi</taxon>
        <taxon>Dikarya</taxon>
        <taxon>Ascomycota</taxon>
        <taxon>Pezizomycotina</taxon>
        <taxon>Lecanoromycetes</taxon>
        <taxon>OSLEUM clade</taxon>
        <taxon>Lecanoromycetidae</taxon>
        <taxon>Lecanorales</taxon>
        <taxon>Lecanorineae</taxon>
        <taxon>Stereocaulaceae</taxon>
        <taxon>Lepraria</taxon>
    </lineage>
</organism>
<dbReference type="InterPro" id="IPR036465">
    <property type="entry name" value="vWFA_dom_sf"/>
</dbReference>
<comment type="caution">
    <text evidence="3">The sequence shown here is derived from an EMBL/GenBank/DDBJ whole genome shotgun (WGS) entry which is preliminary data.</text>
</comment>
<dbReference type="PANTHER" id="PTHR24359:SF1">
    <property type="entry name" value="INHIBITOR OF NUCLEAR FACTOR KAPPA-B KINASE EPSILON SUBUNIT HOMOLOG 1-RELATED"/>
    <property type="match status" value="1"/>
</dbReference>
<dbReference type="Gene3D" id="3.40.50.410">
    <property type="entry name" value="von Willebrand factor, type A domain"/>
    <property type="match status" value="1"/>
</dbReference>
<feature type="region of interest" description="Disordered" evidence="1">
    <location>
        <begin position="184"/>
        <end position="204"/>
    </location>
</feature>
<keyword evidence="4" id="KW-1185">Reference proteome</keyword>
<reference evidence="3" key="1">
    <citation type="submission" date="2022-11" db="EMBL/GenBank/DDBJ databases">
        <title>Chromosomal genome sequence assembly and mating type (MAT) locus characterization of the leprose asexual lichenized fungus Lepraria neglecta (Nyl.) Erichsen.</title>
        <authorList>
            <person name="Allen J.L."/>
            <person name="Pfeffer B."/>
        </authorList>
    </citation>
    <scope>NUCLEOTIDE SEQUENCE</scope>
    <source>
        <strain evidence="3">Allen 5258</strain>
    </source>
</reference>
<name>A0AAE0DL23_9LECA</name>
<dbReference type="Proteomes" id="UP001276659">
    <property type="component" value="Unassembled WGS sequence"/>
</dbReference>
<evidence type="ECO:0000313" key="4">
    <source>
        <dbReference type="Proteomes" id="UP001276659"/>
    </source>
</evidence>
<dbReference type="CDD" id="cd00180">
    <property type="entry name" value="PKc"/>
    <property type="match status" value="1"/>
</dbReference>
<dbReference type="PANTHER" id="PTHR24359">
    <property type="entry name" value="SERINE/THREONINE-PROTEIN KINASE SBK1"/>
    <property type="match status" value="1"/>
</dbReference>
<protein>
    <recommendedName>
        <fullName evidence="2">Protein kinase domain-containing protein</fullName>
    </recommendedName>
</protein>
<dbReference type="SUPFAM" id="SSF53300">
    <property type="entry name" value="vWA-like"/>
    <property type="match status" value="1"/>
</dbReference>
<feature type="compositionally biased region" description="Pro residues" evidence="1">
    <location>
        <begin position="676"/>
        <end position="690"/>
    </location>
</feature>
<evidence type="ECO:0000313" key="3">
    <source>
        <dbReference type="EMBL" id="KAK3173636.1"/>
    </source>
</evidence>
<feature type="domain" description="Protein kinase" evidence="2">
    <location>
        <begin position="162"/>
        <end position="471"/>
    </location>
</feature>
<proteinExistence type="predicted"/>